<gene>
    <name evidence="1" type="ORF">ECRASSUSDP1_LOCUS18562</name>
</gene>
<evidence type="ECO:0000313" key="1">
    <source>
        <dbReference type="EMBL" id="CAI2377179.1"/>
    </source>
</evidence>
<reference evidence="1" key="1">
    <citation type="submission" date="2023-07" db="EMBL/GenBank/DDBJ databases">
        <authorList>
            <consortium name="AG Swart"/>
            <person name="Singh M."/>
            <person name="Singh A."/>
            <person name="Seah K."/>
            <person name="Emmerich C."/>
        </authorList>
    </citation>
    <scope>NUCLEOTIDE SEQUENCE</scope>
    <source>
        <strain evidence="1">DP1</strain>
    </source>
</reference>
<proteinExistence type="predicted"/>
<evidence type="ECO:0000313" key="2">
    <source>
        <dbReference type="Proteomes" id="UP001295684"/>
    </source>
</evidence>
<protein>
    <submittedName>
        <fullName evidence="1">Uncharacterized protein</fullName>
    </submittedName>
</protein>
<dbReference type="Proteomes" id="UP001295684">
    <property type="component" value="Unassembled WGS sequence"/>
</dbReference>
<keyword evidence="2" id="KW-1185">Reference proteome</keyword>
<name>A0AAD2D1A4_EUPCR</name>
<accession>A0AAD2D1A4</accession>
<sequence>MAKFLHRSLRSKTINFRVLKQYLKKVNSQRSKSTAGRKIRADYYLKLAEDIRHRSQTRKKLDCSSSLYQSLSRTKCIYPKGKLDFIRANYLEDKKLHESSHHKMYGTLNKSSDPCETKFLFNNFISEGLTNSKNQVQEEPKRLEDQEKIIQKIKKFNLNKLNLTTCNSIFKANTTLPMRPLRSKIKSITSQLYQRGRISRQLSHIRSKKGERKYRFFRLKTSHEKKPLTLSGVL</sequence>
<dbReference type="AlphaFoldDB" id="A0AAD2D1A4"/>
<organism evidence="1 2">
    <name type="scientific">Euplotes crassus</name>
    <dbReference type="NCBI Taxonomy" id="5936"/>
    <lineage>
        <taxon>Eukaryota</taxon>
        <taxon>Sar</taxon>
        <taxon>Alveolata</taxon>
        <taxon>Ciliophora</taxon>
        <taxon>Intramacronucleata</taxon>
        <taxon>Spirotrichea</taxon>
        <taxon>Hypotrichia</taxon>
        <taxon>Euplotida</taxon>
        <taxon>Euplotidae</taxon>
        <taxon>Moneuplotes</taxon>
    </lineage>
</organism>
<dbReference type="EMBL" id="CAMPGE010018794">
    <property type="protein sequence ID" value="CAI2377179.1"/>
    <property type="molecule type" value="Genomic_DNA"/>
</dbReference>
<comment type="caution">
    <text evidence="1">The sequence shown here is derived from an EMBL/GenBank/DDBJ whole genome shotgun (WGS) entry which is preliminary data.</text>
</comment>